<dbReference type="InterPro" id="IPR018247">
    <property type="entry name" value="EF_Hand_1_Ca_BS"/>
</dbReference>
<dbReference type="EMBL" id="HBHK01020908">
    <property type="protein sequence ID" value="CAD9697704.1"/>
    <property type="molecule type" value="Transcribed_RNA"/>
</dbReference>
<evidence type="ECO:0000256" key="2">
    <source>
        <dbReference type="ARBA" id="ARBA00022692"/>
    </source>
</evidence>
<keyword evidence="4 5" id="KW-0472">Membrane</keyword>
<protein>
    <recommendedName>
        <fullName evidence="7">EF-hand domain-containing protein</fullName>
    </recommendedName>
</protein>
<name>A0A7S2SF19_9STRA</name>
<proteinExistence type="predicted"/>
<dbReference type="GO" id="GO:0016020">
    <property type="term" value="C:membrane"/>
    <property type="evidence" value="ECO:0007669"/>
    <property type="project" value="UniProtKB-SubCell"/>
</dbReference>
<evidence type="ECO:0000256" key="4">
    <source>
        <dbReference type="ARBA" id="ARBA00023136"/>
    </source>
</evidence>
<evidence type="ECO:0000256" key="1">
    <source>
        <dbReference type="ARBA" id="ARBA00004141"/>
    </source>
</evidence>
<dbReference type="Pfam" id="PF10507">
    <property type="entry name" value="TMEM65"/>
    <property type="match status" value="1"/>
</dbReference>
<comment type="subcellular location">
    <subcellularLocation>
        <location evidence="1">Membrane</location>
        <topology evidence="1">Multi-pass membrane protein</topology>
    </subcellularLocation>
</comment>
<evidence type="ECO:0008006" key="7">
    <source>
        <dbReference type="Google" id="ProtNLM"/>
    </source>
</evidence>
<dbReference type="PANTHER" id="PTHR21706">
    <property type="entry name" value="TRANSMEMBRANE PROTEIN 65"/>
    <property type="match status" value="1"/>
</dbReference>
<feature type="transmembrane region" description="Helical" evidence="5">
    <location>
        <begin position="305"/>
        <end position="328"/>
    </location>
</feature>
<accession>A0A7S2SF19</accession>
<dbReference type="PROSITE" id="PS00018">
    <property type="entry name" value="EF_HAND_1"/>
    <property type="match status" value="1"/>
</dbReference>
<dbReference type="InterPro" id="IPR019537">
    <property type="entry name" value="TMEM65"/>
</dbReference>
<evidence type="ECO:0000313" key="6">
    <source>
        <dbReference type="EMBL" id="CAD9697704.1"/>
    </source>
</evidence>
<evidence type="ECO:0000256" key="5">
    <source>
        <dbReference type="SAM" id="Phobius"/>
    </source>
</evidence>
<organism evidence="6">
    <name type="scientific">Mucochytrium quahogii</name>
    <dbReference type="NCBI Taxonomy" id="96639"/>
    <lineage>
        <taxon>Eukaryota</taxon>
        <taxon>Sar</taxon>
        <taxon>Stramenopiles</taxon>
        <taxon>Bigyra</taxon>
        <taxon>Labyrinthulomycetes</taxon>
        <taxon>Thraustochytrida</taxon>
        <taxon>Thraustochytriidae</taxon>
        <taxon>Mucochytrium</taxon>
    </lineage>
</organism>
<keyword evidence="3 5" id="KW-1133">Transmembrane helix</keyword>
<sequence>MYCQWGGLWRPAGAGMHLRARAMPGGGRPGLNGIRNYWMLRGRLVPRLGRGTTVTKREASRQQVLIEQQFGGAWNVHARNCSNKAGSVDNGSNRVENDNSMKQLAEYLDEYPDLTLDLVKALPHNAKLRIANAILDQETLDGRTYGDYLASRHRRAIMVREISISVGEDITKRIGNPDLNNDGIVSNQELDTWLKNLVKMQEKKTTARAEPTRKQLWQLFLLAGVPFIGFGFLDNAIMLVAGDIIDTTLGRWLGISTLAAAGFGNIFSDVAGLGFGGYIEASAKSLGLKDPKLSLQQLNTRKVRILQFLATSIGITIGCLLGMVPLWFMDPDANEHKAMYENMRKSPGDKVYPSDLLNMFQNNVSIMSDENRKMMEDRVVNVFGARMNEELSYDDFLHFLQEVKDQKVVGGMTQEQHFVSQFCETVAC</sequence>
<dbReference type="GO" id="GO:0005739">
    <property type="term" value="C:mitochondrion"/>
    <property type="evidence" value="ECO:0007669"/>
    <property type="project" value="TreeGrafter"/>
</dbReference>
<gene>
    <name evidence="6" type="ORF">QSP1433_LOCUS13300</name>
</gene>
<reference evidence="6" key="1">
    <citation type="submission" date="2021-01" db="EMBL/GenBank/DDBJ databases">
        <authorList>
            <person name="Corre E."/>
            <person name="Pelletier E."/>
            <person name="Niang G."/>
            <person name="Scheremetjew M."/>
            <person name="Finn R."/>
            <person name="Kale V."/>
            <person name="Holt S."/>
            <person name="Cochrane G."/>
            <person name="Meng A."/>
            <person name="Brown T."/>
            <person name="Cohen L."/>
        </authorList>
    </citation>
    <scope>NUCLEOTIDE SEQUENCE</scope>
    <source>
        <strain evidence="6">NY070348D</strain>
    </source>
</reference>
<feature type="transmembrane region" description="Helical" evidence="5">
    <location>
        <begin position="252"/>
        <end position="279"/>
    </location>
</feature>
<dbReference type="AlphaFoldDB" id="A0A7S2SF19"/>
<evidence type="ECO:0000256" key="3">
    <source>
        <dbReference type="ARBA" id="ARBA00022989"/>
    </source>
</evidence>
<dbReference type="PANTHER" id="PTHR21706:SF15">
    <property type="entry name" value="TRANSMEMBRANE PROTEIN 65"/>
    <property type="match status" value="1"/>
</dbReference>
<keyword evidence="2 5" id="KW-0812">Transmembrane</keyword>
<feature type="transmembrane region" description="Helical" evidence="5">
    <location>
        <begin position="216"/>
        <end position="240"/>
    </location>
</feature>